<keyword evidence="10" id="KW-0539">Nucleus</keyword>
<evidence type="ECO:0000256" key="11">
    <source>
        <dbReference type="ARBA" id="ARBA00049477"/>
    </source>
</evidence>
<evidence type="ECO:0000256" key="14">
    <source>
        <dbReference type="ARBA" id="ARBA00081266"/>
    </source>
</evidence>
<feature type="active site" description="Proton acceptor" evidence="15">
    <location>
        <position position="231"/>
    </location>
</feature>
<sequence length="764" mass="86871">MYMALPDSSSMVQEPPFILEDMIAMKDELNRKKSLLNDMDIVQWHLHTRRAHKAGLVVKHLRENMHAEMCTQAWTKFHEILNSFDLIPEDAQETGTFRSVHLCEAPGAFIASLNHFLKSHYHGLEWDWVANTLNPYYEGHDLTAMLDDDRFILQTLSHWNFGVDGTGDLMNLANLESLQQDTADIHLVTADGSINCANQPDEQEGVVGQLIFCEAVAAINLLCQGGNFVFKMFTAFEHQMISLMYLLSCLFQEIQVVKPGTSKSGNSEVYVACLKFIGKGEIPITVMEKLSKEYGAHCSSFSLFSLKSIPSTFLERLKECEMYFTGLQMEAIDQNIQQFYYMSSAERKAHGRLRQLVVENFVERFHLLPINKEEHLVPGTNLDGTQLSFTRGPTNDVPFSESFNGRHQMGSYNQRQETLNQDWLEKIQADGQFEFHPTQSRCLQDHAQVYNGVPLIPLYCEQVVWLPGAKCATPETWTPQTAACLDAVLNSRFCTPFYISKLQEAHQQATVLRKENTDNLNAILDQVNPSNIVKMAKGGEAEVRNLDKLVFFTEMAKGENFGIVLNLSNSIDYLAHYLEEKNVRFNSIEVRISTESGTPVATIDDQEAVCQFDDISQHVKRLSQTGTQRINLVVADINHDDELKSKRDLVSLCVIALKLLEGGGMFVCRICETLTRFSVGILYILHHVFDKLTIVKPVMSQLSSSQRFLVCKGYLGEDKHYVAYLEKILDQLIILDCEKSTFDVLEIVPMQRLYSEEFYPLLKR</sequence>
<reference evidence="17" key="1">
    <citation type="submission" date="2023-01" db="EMBL/GenBank/DDBJ databases">
        <title>Genome assembly of the deep-sea coral Lophelia pertusa.</title>
        <authorList>
            <person name="Herrera S."/>
            <person name="Cordes E."/>
        </authorList>
    </citation>
    <scope>NUCLEOTIDE SEQUENCE</scope>
    <source>
        <strain evidence="17">USNM1676648</strain>
        <tissue evidence="17">Polyp</tissue>
    </source>
</reference>
<dbReference type="EMBL" id="MU827779">
    <property type="protein sequence ID" value="KAJ7339469.1"/>
    <property type="molecule type" value="Genomic_DNA"/>
</dbReference>
<dbReference type="Pfam" id="PF01728">
    <property type="entry name" value="FtsJ"/>
    <property type="match status" value="2"/>
</dbReference>
<dbReference type="GO" id="GO:0005737">
    <property type="term" value="C:cytoplasm"/>
    <property type="evidence" value="ECO:0007669"/>
    <property type="project" value="UniProtKB-SubCell"/>
</dbReference>
<dbReference type="PROSITE" id="PS51614">
    <property type="entry name" value="SAM_MT_ADRIFT"/>
    <property type="match status" value="1"/>
</dbReference>
<feature type="domain" description="Adrift-type SAM-dependent 2'-O-MTase" evidence="16">
    <location>
        <begin position="68"/>
        <end position="278"/>
    </location>
</feature>
<dbReference type="Proteomes" id="UP001163046">
    <property type="component" value="Unassembled WGS sequence"/>
</dbReference>
<evidence type="ECO:0000256" key="4">
    <source>
        <dbReference type="ARBA" id="ARBA00021134"/>
    </source>
</evidence>
<dbReference type="GO" id="GO:0004483">
    <property type="term" value="F:methyltransferase cap1 activity"/>
    <property type="evidence" value="ECO:0007669"/>
    <property type="project" value="UniProtKB-UniRule"/>
</dbReference>
<comment type="caution">
    <text evidence="17">The sequence shown here is derived from an EMBL/GenBank/DDBJ whole genome shotgun (WGS) entry which is preliminary data.</text>
</comment>
<dbReference type="GO" id="GO:0003676">
    <property type="term" value="F:nucleic acid binding"/>
    <property type="evidence" value="ECO:0007669"/>
    <property type="project" value="UniProtKB-UniRule"/>
</dbReference>
<evidence type="ECO:0000256" key="10">
    <source>
        <dbReference type="ARBA" id="ARBA00023242"/>
    </source>
</evidence>
<evidence type="ECO:0000256" key="3">
    <source>
        <dbReference type="ARBA" id="ARBA00012770"/>
    </source>
</evidence>
<evidence type="ECO:0000256" key="2">
    <source>
        <dbReference type="ARBA" id="ARBA00004496"/>
    </source>
</evidence>
<dbReference type="GO" id="GO:0005634">
    <property type="term" value="C:nucleus"/>
    <property type="evidence" value="ECO:0007669"/>
    <property type="project" value="UniProtKB-SubCell"/>
</dbReference>
<name>A0A9W9YIT5_9CNID</name>
<dbReference type="GO" id="GO:0006370">
    <property type="term" value="P:7-methylguanosine mRNA capping"/>
    <property type="evidence" value="ECO:0007669"/>
    <property type="project" value="UniProtKB-UniRule"/>
</dbReference>
<dbReference type="FunFam" id="3.40.50.12760:FF:000002">
    <property type="entry name" value="Cap methyltransferase 2"/>
    <property type="match status" value="1"/>
</dbReference>
<evidence type="ECO:0000256" key="13">
    <source>
        <dbReference type="ARBA" id="ARBA00078839"/>
    </source>
</evidence>
<dbReference type="InterPro" id="IPR025807">
    <property type="entry name" value="Adrift-typ_MeTrfase"/>
</dbReference>
<dbReference type="SUPFAM" id="SSF53335">
    <property type="entry name" value="S-adenosyl-L-methionine-dependent methyltransferases"/>
    <property type="match status" value="2"/>
</dbReference>
<dbReference type="GO" id="GO:0032259">
    <property type="term" value="P:methylation"/>
    <property type="evidence" value="ECO:0007669"/>
    <property type="project" value="UniProtKB-KW"/>
</dbReference>
<dbReference type="PANTHER" id="PTHR16121:SF2">
    <property type="entry name" value="CAP-SPECIFIC MRNA (NUCLEOSIDE-2'-O-)-METHYLTRANSFERASE 2"/>
    <property type="match status" value="1"/>
</dbReference>
<evidence type="ECO:0000256" key="5">
    <source>
        <dbReference type="ARBA" id="ARBA00022490"/>
    </source>
</evidence>
<keyword evidence="7" id="KW-0507">mRNA processing</keyword>
<comment type="subcellular location">
    <subcellularLocation>
        <location evidence="2">Cytoplasm</location>
    </subcellularLocation>
    <subcellularLocation>
        <location evidence="1">Nucleus</location>
    </subcellularLocation>
</comment>
<keyword evidence="5" id="KW-0963">Cytoplasm</keyword>
<keyword evidence="18" id="KW-1185">Reference proteome</keyword>
<dbReference type="OrthoDB" id="429597at2759"/>
<organism evidence="17 18">
    <name type="scientific">Desmophyllum pertusum</name>
    <dbReference type="NCBI Taxonomy" id="174260"/>
    <lineage>
        <taxon>Eukaryota</taxon>
        <taxon>Metazoa</taxon>
        <taxon>Cnidaria</taxon>
        <taxon>Anthozoa</taxon>
        <taxon>Hexacorallia</taxon>
        <taxon>Scleractinia</taxon>
        <taxon>Caryophylliina</taxon>
        <taxon>Caryophylliidae</taxon>
        <taxon>Desmophyllum</taxon>
    </lineage>
</organism>
<evidence type="ECO:0000256" key="9">
    <source>
        <dbReference type="ARBA" id="ARBA00022691"/>
    </source>
</evidence>
<feature type="binding site" evidence="15">
    <location>
        <position position="107"/>
    </location>
    <ligand>
        <name>S-adenosyl-L-methionine</name>
        <dbReference type="ChEBI" id="CHEBI:59789"/>
    </ligand>
</feature>
<accession>A0A9W9YIT5</accession>
<dbReference type="InterPro" id="IPR002877">
    <property type="entry name" value="RNA_MeTrfase_FtsJ_dom"/>
</dbReference>
<evidence type="ECO:0000256" key="6">
    <source>
        <dbReference type="ARBA" id="ARBA00022603"/>
    </source>
</evidence>
<comment type="catalytic activity">
    <reaction evidence="11">
        <text>a 5'-end (N(7)-methyl 5'-triphosphoguanosine)-(2'-O-methyl-ribonucleoside)-(ribonucleotide) in mRNA + S-adenosyl-L-methionine = a 5'-end (N(7)-methyl 5'-triphosphoguanosine)-(2'-O-methyl-ribonucleoside)-(2'-O-methyl-ribonucleotide) in mRNA + S-adenosyl-L-homocysteine + H(+)</text>
        <dbReference type="Rhea" id="RHEA:67024"/>
        <dbReference type="Rhea" id="RHEA-COMP:17169"/>
        <dbReference type="Rhea" id="RHEA-COMP:17170"/>
        <dbReference type="ChEBI" id="CHEBI:15378"/>
        <dbReference type="ChEBI" id="CHEBI:57856"/>
        <dbReference type="ChEBI" id="CHEBI:59789"/>
        <dbReference type="ChEBI" id="CHEBI:167612"/>
        <dbReference type="ChEBI" id="CHEBI:167614"/>
        <dbReference type="EC" id="2.1.1.296"/>
    </reaction>
</comment>
<evidence type="ECO:0000256" key="7">
    <source>
        <dbReference type="ARBA" id="ARBA00022664"/>
    </source>
</evidence>
<dbReference type="PANTHER" id="PTHR16121">
    <property type="entry name" value="CAP-SPECIFIC MRNA (NUCLEOSIDE-2'-O-)-METHYLTRANSFERASE 1-RELATED"/>
    <property type="match status" value="1"/>
</dbReference>
<feature type="binding site" evidence="15">
    <location>
        <position position="126"/>
    </location>
    <ligand>
        <name>S-adenosyl-L-methionine</name>
        <dbReference type="ChEBI" id="CHEBI:59789"/>
    </ligand>
</feature>
<evidence type="ECO:0000256" key="12">
    <source>
        <dbReference type="ARBA" id="ARBA00075600"/>
    </source>
</evidence>
<evidence type="ECO:0000256" key="1">
    <source>
        <dbReference type="ARBA" id="ARBA00004123"/>
    </source>
</evidence>
<protein>
    <recommendedName>
        <fullName evidence="4">Cap-specific mRNA (nucleoside-2'-O-)-methyltransferase 2</fullName>
        <ecNumber evidence="3">2.1.1.296</ecNumber>
    </recommendedName>
    <alternativeName>
        <fullName evidence="14">Cap methyltransferase 2</fullName>
    </alternativeName>
    <alternativeName>
        <fullName evidence="12">Cap2 2'O-ribose methyltransferase 2</fullName>
    </alternativeName>
    <alternativeName>
        <fullName evidence="13">FtsJ methyltransferase domain-containing protein 1</fullName>
    </alternativeName>
</protein>
<dbReference type="Gene3D" id="3.40.50.12760">
    <property type="match status" value="2"/>
</dbReference>
<keyword evidence="8 15" id="KW-0808">Transferase</keyword>
<feature type="binding site" evidence="15">
    <location>
        <position position="191"/>
    </location>
    <ligand>
        <name>S-adenosyl-L-methionine</name>
        <dbReference type="ChEBI" id="CHEBI:59789"/>
    </ligand>
</feature>
<evidence type="ECO:0000313" key="18">
    <source>
        <dbReference type="Proteomes" id="UP001163046"/>
    </source>
</evidence>
<keyword evidence="9 15" id="KW-0949">S-adenosyl-L-methionine</keyword>
<evidence type="ECO:0000259" key="16">
    <source>
        <dbReference type="PROSITE" id="PS51614"/>
    </source>
</evidence>
<gene>
    <name evidence="17" type="primary">CMTR2</name>
    <name evidence="17" type="ORF">OS493_005867</name>
</gene>
<keyword evidence="6 15" id="KW-0489">Methyltransferase</keyword>
<dbReference type="EC" id="2.1.1.296" evidence="3"/>
<evidence type="ECO:0000313" key="17">
    <source>
        <dbReference type="EMBL" id="KAJ7339469.1"/>
    </source>
</evidence>
<evidence type="ECO:0000256" key="15">
    <source>
        <dbReference type="PROSITE-ProRule" id="PRU00946"/>
    </source>
</evidence>
<evidence type="ECO:0000256" key="8">
    <source>
        <dbReference type="ARBA" id="ARBA00022679"/>
    </source>
</evidence>
<proteinExistence type="predicted"/>
<dbReference type="GO" id="GO:0120550">
    <property type="term" value="F:methyltransferase cap2 activity"/>
    <property type="evidence" value="ECO:0007669"/>
    <property type="project" value="UniProtKB-EC"/>
</dbReference>
<dbReference type="AlphaFoldDB" id="A0A9W9YIT5"/>
<dbReference type="InterPro" id="IPR050851">
    <property type="entry name" value="mRNA_Cap_2O-Ribose_MeTrfase"/>
</dbReference>
<dbReference type="InterPro" id="IPR029063">
    <property type="entry name" value="SAM-dependent_MTases_sf"/>
</dbReference>
<dbReference type="GO" id="GO:0016556">
    <property type="term" value="P:mRNA modification"/>
    <property type="evidence" value="ECO:0007669"/>
    <property type="project" value="UniProtKB-UniRule"/>
</dbReference>